<dbReference type="AlphaFoldDB" id="A0AAD5I903"/>
<dbReference type="Proteomes" id="UP001064489">
    <property type="component" value="Chromosome 12"/>
</dbReference>
<proteinExistence type="predicted"/>
<reference evidence="1" key="1">
    <citation type="journal article" date="2022" name="Plant J.">
        <title>Strategies of tolerance reflected in two North American maple genomes.</title>
        <authorList>
            <person name="McEvoy S.L."/>
            <person name="Sezen U.U."/>
            <person name="Trouern-Trend A."/>
            <person name="McMahon S.M."/>
            <person name="Schaberg P.G."/>
            <person name="Yang J."/>
            <person name="Wegrzyn J.L."/>
            <person name="Swenson N.G."/>
        </authorList>
    </citation>
    <scope>NUCLEOTIDE SEQUENCE</scope>
    <source>
        <strain evidence="1">91603</strain>
    </source>
</reference>
<comment type="caution">
    <text evidence="1">The sequence shown here is derived from an EMBL/GenBank/DDBJ whole genome shotgun (WGS) entry which is preliminary data.</text>
</comment>
<name>A0AAD5I903_ACENE</name>
<evidence type="ECO:0000313" key="2">
    <source>
        <dbReference type="Proteomes" id="UP001064489"/>
    </source>
</evidence>
<dbReference type="EMBL" id="JAJSOW010000107">
    <property type="protein sequence ID" value="KAI9156625.1"/>
    <property type="molecule type" value="Genomic_DNA"/>
</dbReference>
<reference evidence="1" key="2">
    <citation type="submission" date="2023-02" db="EMBL/GenBank/DDBJ databases">
        <authorList>
            <person name="Swenson N.G."/>
            <person name="Wegrzyn J.L."/>
            <person name="Mcevoy S.L."/>
        </authorList>
    </citation>
    <scope>NUCLEOTIDE SEQUENCE</scope>
    <source>
        <strain evidence="1">91603</strain>
        <tissue evidence="1">Leaf</tissue>
    </source>
</reference>
<protein>
    <submittedName>
        <fullName evidence="1">Uncharacterized protein</fullName>
    </submittedName>
</protein>
<gene>
    <name evidence="1" type="ORF">LWI28_009744</name>
</gene>
<evidence type="ECO:0000313" key="1">
    <source>
        <dbReference type="EMBL" id="KAI9156625.1"/>
    </source>
</evidence>
<organism evidence="1 2">
    <name type="scientific">Acer negundo</name>
    <name type="common">Box elder</name>
    <dbReference type="NCBI Taxonomy" id="4023"/>
    <lineage>
        <taxon>Eukaryota</taxon>
        <taxon>Viridiplantae</taxon>
        <taxon>Streptophyta</taxon>
        <taxon>Embryophyta</taxon>
        <taxon>Tracheophyta</taxon>
        <taxon>Spermatophyta</taxon>
        <taxon>Magnoliopsida</taxon>
        <taxon>eudicotyledons</taxon>
        <taxon>Gunneridae</taxon>
        <taxon>Pentapetalae</taxon>
        <taxon>rosids</taxon>
        <taxon>malvids</taxon>
        <taxon>Sapindales</taxon>
        <taxon>Sapindaceae</taxon>
        <taxon>Hippocastanoideae</taxon>
        <taxon>Acereae</taxon>
        <taxon>Acer</taxon>
    </lineage>
</organism>
<accession>A0AAD5I903</accession>
<keyword evidence="2" id="KW-1185">Reference proteome</keyword>
<sequence>MTPESIHMAAPFSSSLCLFFPDWTPLSTSRLPIQLSLEIKGRFYLSHRDDWDVDPLCSPELPSGRLFELLQNSENIIIFHSIDQKATFCFLLIEFRSRVNTTSESA</sequence>